<evidence type="ECO:0008006" key="3">
    <source>
        <dbReference type="Google" id="ProtNLM"/>
    </source>
</evidence>
<feature type="transmembrane region" description="Helical" evidence="1">
    <location>
        <begin position="63"/>
        <end position="84"/>
    </location>
</feature>
<sequence length="137" mass="15517">MSEGCRCCALVGNLRDDFKHIPHLSTFDQVLLASTVVVSWGCTIAAHALYCCAPVSAYFENNFITVDLVAVFMLQMILLVHDVSRYDFDWLWLLLFPGLTFGFFWGFSWGTYMAIRIVRIDRLSKSEPEGVGYVTST</sequence>
<gene>
    <name evidence="2" type="ORF">LSP00402_LOCUS403</name>
</gene>
<evidence type="ECO:0000313" key="2">
    <source>
        <dbReference type="EMBL" id="CAD9744586.1"/>
    </source>
</evidence>
<name>A0A7S2X6E7_9EUKA</name>
<organism evidence="2">
    <name type="scientific">Lotharella oceanica</name>
    <dbReference type="NCBI Taxonomy" id="641309"/>
    <lineage>
        <taxon>Eukaryota</taxon>
        <taxon>Sar</taxon>
        <taxon>Rhizaria</taxon>
        <taxon>Cercozoa</taxon>
        <taxon>Chlorarachniophyceae</taxon>
        <taxon>Lotharella</taxon>
    </lineage>
</organism>
<feature type="transmembrane region" description="Helical" evidence="1">
    <location>
        <begin position="90"/>
        <end position="115"/>
    </location>
</feature>
<keyword evidence="1" id="KW-1133">Transmembrane helix</keyword>
<proteinExistence type="predicted"/>
<accession>A0A7S2X6E7</accession>
<evidence type="ECO:0000256" key="1">
    <source>
        <dbReference type="SAM" id="Phobius"/>
    </source>
</evidence>
<protein>
    <recommendedName>
        <fullName evidence="3">Transmembrane protein</fullName>
    </recommendedName>
</protein>
<feature type="transmembrane region" description="Helical" evidence="1">
    <location>
        <begin position="30"/>
        <end position="51"/>
    </location>
</feature>
<dbReference type="EMBL" id="HBHP01000582">
    <property type="protein sequence ID" value="CAD9744586.1"/>
    <property type="molecule type" value="Transcribed_RNA"/>
</dbReference>
<dbReference type="AlphaFoldDB" id="A0A7S2X6E7"/>
<keyword evidence="1" id="KW-0472">Membrane</keyword>
<keyword evidence="1" id="KW-0812">Transmembrane</keyword>
<reference evidence="2" key="1">
    <citation type="submission" date="2021-01" db="EMBL/GenBank/DDBJ databases">
        <authorList>
            <person name="Corre E."/>
            <person name="Pelletier E."/>
            <person name="Niang G."/>
            <person name="Scheremetjew M."/>
            <person name="Finn R."/>
            <person name="Kale V."/>
            <person name="Holt S."/>
            <person name="Cochrane G."/>
            <person name="Meng A."/>
            <person name="Brown T."/>
            <person name="Cohen L."/>
        </authorList>
    </citation>
    <scope>NUCLEOTIDE SEQUENCE</scope>
    <source>
        <strain evidence="2">CCMP622</strain>
    </source>
</reference>